<feature type="transmembrane region" description="Helical" evidence="1">
    <location>
        <begin position="38"/>
        <end position="60"/>
    </location>
</feature>
<feature type="transmembrane region" description="Helical" evidence="1">
    <location>
        <begin position="7"/>
        <end position="32"/>
    </location>
</feature>
<keyword evidence="1" id="KW-0812">Transmembrane</keyword>
<gene>
    <name evidence="2" type="ORF">NXS09_00270</name>
</gene>
<name>A0ABT2F9A8_9NEIS</name>
<organism evidence="2 3">
    <name type="scientific">Neisseria montereyensis</name>
    <dbReference type="NCBI Taxonomy" id="2973938"/>
    <lineage>
        <taxon>Bacteria</taxon>
        <taxon>Pseudomonadati</taxon>
        <taxon>Pseudomonadota</taxon>
        <taxon>Betaproteobacteria</taxon>
        <taxon>Neisseriales</taxon>
        <taxon>Neisseriaceae</taxon>
        <taxon>Neisseria</taxon>
    </lineage>
</organism>
<dbReference type="Proteomes" id="UP001166947">
    <property type="component" value="Unassembled WGS sequence"/>
</dbReference>
<protein>
    <submittedName>
        <fullName evidence="2">Uncharacterized protein</fullName>
    </submittedName>
</protein>
<dbReference type="RefSeq" id="WP_259290571.1">
    <property type="nucleotide sequence ID" value="NZ_JANUXW010000001.1"/>
</dbReference>
<keyword evidence="1" id="KW-0472">Membrane</keyword>
<reference evidence="2" key="2">
    <citation type="journal article" date="2023" name="Curr. Microbiol.">
        <title>Neisseria montereyensis sp. nov., Isolated from Oropharynx of California Sea Lion (Zalophus californianus): Genomic, Phylogenetic, and Phenotypic Study.</title>
        <authorList>
            <person name="Volokhov D.V."/>
            <person name="Zagorodnyaya T.A."/>
            <person name="Furtak V.A."/>
            <person name="Nattanmai G."/>
            <person name="Randall L."/>
            <person name="Jose S."/>
            <person name="Gao Y."/>
            <person name="Gulland F.M."/>
            <person name="Eisenberg T."/>
            <person name="Delmonte P."/>
            <person name="Blom J."/>
            <person name="Mitchell K.K."/>
        </authorList>
    </citation>
    <scope>NUCLEOTIDE SEQUENCE</scope>
    <source>
        <strain evidence="2">CSL10203-ORH2</strain>
    </source>
</reference>
<evidence type="ECO:0000256" key="1">
    <source>
        <dbReference type="SAM" id="Phobius"/>
    </source>
</evidence>
<keyword evidence="1" id="KW-1133">Transmembrane helix</keyword>
<evidence type="ECO:0000313" key="2">
    <source>
        <dbReference type="EMBL" id="MCS4532737.1"/>
    </source>
</evidence>
<reference evidence="2" key="1">
    <citation type="submission" date="2022-08" db="EMBL/GenBank/DDBJ databases">
        <authorList>
            <person name="Volokhov D.V."/>
            <person name="Furtak V.A."/>
            <person name="Zagorodnyaya T.A."/>
        </authorList>
    </citation>
    <scope>NUCLEOTIDE SEQUENCE</scope>
    <source>
        <strain evidence="2">CSL10203-ORH2</strain>
    </source>
</reference>
<sequence length="97" mass="10754">MFGIIESFIAGIIALIAILVALVFLFMVFSVIASAPLLFLMIFGCIFLLIYGSISGFAYWQAKKTQSESNGWCPVLQEEIAREQAEDAAKEKEWNGL</sequence>
<accession>A0ABT2F9A8</accession>
<proteinExistence type="predicted"/>
<dbReference type="EMBL" id="JANUXW010000001">
    <property type="protein sequence ID" value="MCS4532737.1"/>
    <property type="molecule type" value="Genomic_DNA"/>
</dbReference>
<keyword evidence="3" id="KW-1185">Reference proteome</keyword>
<comment type="caution">
    <text evidence="2">The sequence shown here is derived from an EMBL/GenBank/DDBJ whole genome shotgun (WGS) entry which is preliminary data.</text>
</comment>
<evidence type="ECO:0000313" key="3">
    <source>
        <dbReference type="Proteomes" id="UP001166947"/>
    </source>
</evidence>